<feature type="region of interest" description="Disordered" evidence="1">
    <location>
        <begin position="324"/>
        <end position="362"/>
    </location>
</feature>
<name>A0A0A3XRG3_BRAJP</name>
<evidence type="ECO:0000256" key="2">
    <source>
        <dbReference type="SAM" id="SignalP"/>
    </source>
</evidence>
<evidence type="ECO:0000313" key="3">
    <source>
        <dbReference type="EMBL" id="KGT76997.1"/>
    </source>
</evidence>
<accession>A0A0A3XRG3</accession>
<dbReference type="Proteomes" id="UP000030377">
    <property type="component" value="Unassembled WGS sequence"/>
</dbReference>
<evidence type="ECO:0000313" key="4">
    <source>
        <dbReference type="Proteomes" id="UP000030377"/>
    </source>
</evidence>
<feature type="signal peptide" evidence="2">
    <location>
        <begin position="1"/>
        <end position="23"/>
    </location>
</feature>
<dbReference type="AlphaFoldDB" id="A0A0A3XRG3"/>
<comment type="caution">
    <text evidence="3">The sequence shown here is derived from an EMBL/GenBank/DDBJ whole genome shotgun (WGS) entry which is preliminary data.</text>
</comment>
<dbReference type="RefSeq" id="WP_041956661.1">
    <property type="nucleotide sequence ID" value="NZ_JANUDC010000001.1"/>
</dbReference>
<evidence type="ECO:0000256" key="1">
    <source>
        <dbReference type="SAM" id="MobiDB-lite"/>
    </source>
</evidence>
<reference evidence="3 4" key="1">
    <citation type="submission" date="2014-09" db="EMBL/GenBank/DDBJ databases">
        <title>Draft genome of Bradyrhizobium japonicum Is-34.</title>
        <authorList>
            <person name="Tsurumaru H."/>
            <person name="Yamakawa T."/>
            <person name="Hashimoto S."/>
            <person name="Okizaki K."/>
            <person name="Kanesaki Y."/>
            <person name="Yoshikawa H."/>
            <person name="Yajima S."/>
        </authorList>
    </citation>
    <scope>NUCLEOTIDE SEQUENCE [LARGE SCALE GENOMIC DNA]</scope>
    <source>
        <strain evidence="3 4">Is-34</strain>
    </source>
</reference>
<sequence>MGRALPALAVLFSVGLTCEPVFAQSGGDIVNIFGGLVQSAINQAIQAEWRKLPPAEISCIDDNLRQRGTSVGQVVQQGFSPSDGRLAELRRVCRTGLAQNPPNLASSPSVISIYAVDGLSLGAKVSFESSIYRQYQCSPSEQFNGFTWCTRKVPEISKRGPFASSYSILHSPDGTVSYVNRFLEPAWFSGNEANEDIARLAKKYGAQPNVMAMPQIDGLQGLMASWGAVRLVSLDANNVAQLAQGRDIRAGLMVDFLGNFRRSAQLGLPIYRLAGGPGFVWAANWDQGGRGTLRFFAVDASTLSGPDAVQPQVQANIGAPSIAEPAAPAPAAPSAPPPPPVSAAPPSPPVSSPPLVARLDPDERARQRIKDTLSRVSYHRGDLPNENYKTRLDAIASRLAPVSDATDSATLKNLMSDCDTASAIFDEAAEFTRVSEVAGRKVAIVNAKLQGISFDAPLVQELKTAVGGVGTAQAEGDIAALKRALSSLNGLYDSGRLDRLATAKANGFETIESYEDYKDRQSRLSGSGIILNKK</sequence>
<gene>
    <name evidence="3" type="ORF">MA20_20410</name>
</gene>
<proteinExistence type="predicted"/>
<organism evidence="3 4">
    <name type="scientific">Bradyrhizobium japonicum</name>
    <dbReference type="NCBI Taxonomy" id="375"/>
    <lineage>
        <taxon>Bacteria</taxon>
        <taxon>Pseudomonadati</taxon>
        <taxon>Pseudomonadota</taxon>
        <taxon>Alphaproteobacteria</taxon>
        <taxon>Hyphomicrobiales</taxon>
        <taxon>Nitrobacteraceae</taxon>
        <taxon>Bradyrhizobium</taxon>
    </lineage>
</organism>
<keyword evidence="2" id="KW-0732">Signal</keyword>
<feature type="compositionally biased region" description="Pro residues" evidence="1">
    <location>
        <begin position="327"/>
        <end position="352"/>
    </location>
</feature>
<dbReference type="EMBL" id="JRPN01000018">
    <property type="protein sequence ID" value="KGT76997.1"/>
    <property type="molecule type" value="Genomic_DNA"/>
</dbReference>
<feature type="chain" id="PRO_5002017189" evidence="2">
    <location>
        <begin position="24"/>
        <end position="534"/>
    </location>
</feature>
<protein>
    <submittedName>
        <fullName evidence="3">Uncharacterized protein</fullName>
    </submittedName>
</protein>